<evidence type="ECO:0000256" key="6">
    <source>
        <dbReference type="SAM" id="MobiDB-lite"/>
    </source>
</evidence>
<keyword evidence="5" id="KW-0539">Nucleus</keyword>
<reference evidence="8 9" key="1">
    <citation type="submission" date="2015-01" db="EMBL/GenBank/DDBJ databases">
        <title>The Genome Sequence of Fonsecaea multimorphosa CBS 102226.</title>
        <authorList>
            <consortium name="The Broad Institute Genomics Platform"/>
            <person name="Cuomo C."/>
            <person name="de Hoog S."/>
            <person name="Gorbushina A."/>
            <person name="Stielow B."/>
            <person name="Teixiera M."/>
            <person name="Abouelleil A."/>
            <person name="Chapman S.B."/>
            <person name="Priest M."/>
            <person name="Young S.K."/>
            <person name="Wortman J."/>
            <person name="Nusbaum C."/>
            <person name="Birren B."/>
        </authorList>
    </citation>
    <scope>NUCLEOTIDE SEQUENCE [LARGE SCALE GENOMIC DNA]</scope>
    <source>
        <strain evidence="8 9">CBS 102226</strain>
    </source>
</reference>
<dbReference type="GeneID" id="27716942"/>
<dbReference type="RefSeq" id="XP_016627262.1">
    <property type="nucleotide sequence ID" value="XM_016781685.1"/>
</dbReference>
<dbReference type="EMBL" id="KN848097">
    <property type="protein sequence ID" value="KIX93139.1"/>
    <property type="molecule type" value="Genomic_DNA"/>
</dbReference>
<keyword evidence="9" id="KW-1185">Reference proteome</keyword>
<dbReference type="Pfam" id="PF04082">
    <property type="entry name" value="Fungal_trans"/>
    <property type="match status" value="1"/>
</dbReference>
<dbReference type="InterPro" id="IPR007219">
    <property type="entry name" value="XnlR_reg_dom"/>
</dbReference>
<gene>
    <name evidence="8" type="ORF">Z520_11196</name>
</gene>
<organism evidence="8 9">
    <name type="scientific">Fonsecaea multimorphosa CBS 102226</name>
    <dbReference type="NCBI Taxonomy" id="1442371"/>
    <lineage>
        <taxon>Eukaryota</taxon>
        <taxon>Fungi</taxon>
        <taxon>Dikarya</taxon>
        <taxon>Ascomycota</taxon>
        <taxon>Pezizomycotina</taxon>
        <taxon>Eurotiomycetes</taxon>
        <taxon>Chaetothyriomycetidae</taxon>
        <taxon>Chaetothyriales</taxon>
        <taxon>Herpotrichiellaceae</taxon>
        <taxon>Fonsecaea</taxon>
    </lineage>
</organism>
<dbReference type="PANTHER" id="PTHR46910">
    <property type="entry name" value="TRANSCRIPTION FACTOR PDR1"/>
    <property type="match status" value="1"/>
</dbReference>
<dbReference type="Proteomes" id="UP000053411">
    <property type="component" value="Unassembled WGS sequence"/>
</dbReference>
<name>A0A0D2JRR4_9EURO</name>
<dbReference type="GO" id="GO:0003700">
    <property type="term" value="F:DNA-binding transcription factor activity"/>
    <property type="evidence" value="ECO:0007669"/>
    <property type="project" value="InterPro"/>
</dbReference>
<feature type="compositionally biased region" description="Polar residues" evidence="6">
    <location>
        <begin position="94"/>
        <end position="117"/>
    </location>
</feature>
<dbReference type="GO" id="GO:0006351">
    <property type="term" value="P:DNA-templated transcription"/>
    <property type="evidence" value="ECO:0007669"/>
    <property type="project" value="InterPro"/>
</dbReference>
<keyword evidence="4" id="KW-0804">Transcription</keyword>
<evidence type="ECO:0000256" key="1">
    <source>
        <dbReference type="ARBA" id="ARBA00004123"/>
    </source>
</evidence>
<dbReference type="InterPro" id="IPR050987">
    <property type="entry name" value="AtrR-like"/>
</dbReference>
<dbReference type="PANTHER" id="PTHR46910:SF37">
    <property type="entry name" value="ZN(II)2CYS6 TRANSCRIPTION FACTOR (EUROFUNG)"/>
    <property type="match status" value="1"/>
</dbReference>
<dbReference type="SMART" id="SM00906">
    <property type="entry name" value="Fungal_trans"/>
    <property type="match status" value="1"/>
</dbReference>
<dbReference type="OrthoDB" id="4151741at2759"/>
<evidence type="ECO:0000313" key="9">
    <source>
        <dbReference type="Proteomes" id="UP000053411"/>
    </source>
</evidence>
<accession>A0A0D2JRR4</accession>
<keyword evidence="2" id="KW-0805">Transcription regulation</keyword>
<dbReference type="CDD" id="cd12148">
    <property type="entry name" value="fungal_TF_MHR"/>
    <property type="match status" value="1"/>
</dbReference>
<dbReference type="AlphaFoldDB" id="A0A0D2JRR4"/>
<evidence type="ECO:0000259" key="7">
    <source>
        <dbReference type="SMART" id="SM00906"/>
    </source>
</evidence>
<sequence>MTGCLVALLASSTLKVDHDSGALLIHGSFVVLERNPNAKTAALGRVIAHIPGTYLKECMTRLSSSAHRETPAANPIPEQSGQHGDLSPGYAVFQSRSDAQTSQDQRQEFGNDTLSNSITSTFSHTRDVLDCNQIRQNLTDITNQGTGMLSDLYDQFKISTYDYDKIRAAVRVTRREHEAFFVPSEPVGQMFIQCFLKAVDRGYPLISRPPQEILLDLVFRPSSVDKRGCVLMLNTILATASTQTQQLSEYTFHLRWNAWLAAEEASLFMEPTIPNIQALTVFAVHGQDLVTPSLCWNLTSQACRMAQMVKLPLPSASATKDSELYSRNLCLFWSLFIIDKTLSLSFGCPPMLPSALYHNVELPSPRQLSAYRPHLGTSDVGTNLPPHVEFFGAFYFVQCTKLAMIMGDISDFYLIGRHDSSRQSNLTKQLDQWIYVVQQTQAMHTNLADATDPARVSIRIGFSFLSYQYHHLIVCLTRGDKDCRETCLGSARAAILLLKGLVAHSEEVFNGIVWYIWQQLYCPFTPFFVLFGEVITNPTAKTSVEDLQLLRQTVLYFLEFQKYHASAVKLEKVAETFTKIAEAYVRHIFRKQSAPTSSEHFRMKKTVILPAQPGGGHSTTLPFSNSTSPAMQHGDTNSTSSNIGVADQMDYQLRLDETSSFDPTSLLQLFSYQGDESNTFRAFHFTDVQPDSMQGLQEHGADIHNGRALENWQTPELGQYVSLHDVEMNGRNQFSQCTFDWFALEKYAM</sequence>
<comment type="subcellular location">
    <subcellularLocation>
        <location evidence="1">Nucleus</location>
    </subcellularLocation>
</comment>
<evidence type="ECO:0000256" key="2">
    <source>
        <dbReference type="ARBA" id="ARBA00023015"/>
    </source>
</evidence>
<feature type="domain" description="Xylanolytic transcriptional activator regulatory" evidence="7">
    <location>
        <begin position="295"/>
        <end position="369"/>
    </location>
</feature>
<dbReference type="GO" id="GO:0008270">
    <property type="term" value="F:zinc ion binding"/>
    <property type="evidence" value="ECO:0007669"/>
    <property type="project" value="InterPro"/>
</dbReference>
<protein>
    <recommendedName>
        <fullName evidence="7">Xylanolytic transcriptional activator regulatory domain-containing protein</fullName>
    </recommendedName>
</protein>
<feature type="region of interest" description="Disordered" evidence="6">
    <location>
        <begin position="65"/>
        <end position="117"/>
    </location>
</feature>
<evidence type="ECO:0000256" key="4">
    <source>
        <dbReference type="ARBA" id="ARBA00023163"/>
    </source>
</evidence>
<evidence type="ECO:0000256" key="5">
    <source>
        <dbReference type="ARBA" id="ARBA00023242"/>
    </source>
</evidence>
<keyword evidence="3" id="KW-0238">DNA-binding</keyword>
<dbReference type="GO" id="GO:0005634">
    <property type="term" value="C:nucleus"/>
    <property type="evidence" value="ECO:0007669"/>
    <property type="project" value="UniProtKB-SubCell"/>
</dbReference>
<evidence type="ECO:0000313" key="8">
    <source>
        <dbReference type="EMBL" id="KIX93139.1"/>
    </source>
</evidence>
<dbReference type="STRING" id="1442371.A0A0D2JRR4"/>
<dbReference type="GO" id="GO:0003677">
    <property type="term" value="F:DNA binding"/>
    <property type="evidence" value="ECO:0007669"/>
    <property type="project" value="UniProtKB-KW"/>
</dbReference>
<evidence type="ECO:0000256" key="3">
    <source>
        <dbReference type="ARBA" id="ARBA00023125"/>
    </source>
</evidence>
<proteinExistence type="predicted"/>
<dbReference type="VEuPathDB" id="FungiDB:Z520_11196"/>